<dbReference type="Gene3D" id="3.90.1590.10">
    <property type="entry name" value="glutathione-dependent formaldehyde- activating enzyme (gfa)"/>
    <property type="match status" value="1"/>
</dbReference>
<comment type="caution">
    <text evidence="1">The sequence shown here is derived from an EMBL/GenBank/DDBJ whole genome shotgun (WGS) entry which is preliminary data.</text>
</comment>
<proteinExistence type="predicted"/>
<evidence type="ECO:0000313" key="1">
    <source>
        <dbReference type="EMBL" id="MBB6355941.1"/>
    </source>
</evidence>
<evidence type="ECO:0000313" key="2">
    <source>
        <dbReference type="Proteomes" id="UP000536262"/>
    </source>
</evidence>
<name>A0A7X0FA49_9HYPH</name>
<dbReference type="Proteomes" id="UP000536262">
    <property type="component" value="Unassembled WGS sequence"/>
</dbReference>
<sequence>MPIVTAACHCSSCQKAGKIFEDLPGGTPVLESDGGTVFALYRKDRVRCVRGAELLREHRLSPAAPTRRVVAACCNAPMFLEFKGGHWLSVYRERIQPDDRPPLEMRTMTADRRPGVEFADGLPSYAKHSGRFMWRLLSAWAAMGFRAPKLDYVQGELDVQGS</sequence>
<dbReference type="EMBL" id="JACHOU010000010">
    <property type="protein sequence ID" value="MBB6355941.1"/>
    <property type="molecule type" value="Genomic_DNA"/>
</dbReference>
<gene>
    <name evidence="1" type="ORF">GGR00_003746</name>
</gene>
<reference evidence="1 2" key="1">
    <citation type="submission" date="2020-08" db="EMBL/GenBank/DDBJ databases">
        <title>Genomic Encyclopedia of Type Strains, Phase IV (KMG-IV): sequencing the most valuable type-strain genomes for metagenomic binning, comparative biology and taxonomic classification.</title>
        <authorList>
            <person name="Goeker M."/>
        </authorList>
    </citation>
    <scope>NUCLEOTIDE SEQUENCE [LARGE SCALE GENOMIC DNA]</scope>
    <source>
        <strain evidence="1 2">DSM 7051</strain>
    </source>
</reference>
<keyword evidence="2" id="KW-1185">Reference proteome</keyword>
<dbReference type="AlphaFoldDB" id="A0A7X0FA49"/>
<protein>
    <recommendedName>
        <fullName evidence="3">CENP-V/GFA domain-containing protein</fullName>
    </recommendedName>
</protein>
<dbReference type="InterPro" id="IPR011057">
    <property type="entry name" value="Mss4-like_sf"/>
</dbReference>
<organism evidence="1 2">
    <name type="scientific">Aminobacter aganoensis</name>
    <dbReference type="NCBI Taxonomy" id="83264"/>
    <lineage>
        <taxon>Bacteria</taxon>
        <taxon>Pseudomonadati</taxon>
        <taxon>Pseudomonadota</taxon>
        <taxon>Alphaproteobacteria</taxon>
        <taxon>Hyphomicrobiales</taxon>
        <taxon>Phyllobacteriaceae</taxon>
        <taxon>Aminobacter</taxon>
    </lineage>
</organism>
<dbReference type="RefSeq" id="WP_343065588.1">
    <property type="nucleotide sequence ID" value="NZ_JACHOU010000010.1"/>
</dbReference>
<evidence type="ECO:0008006" key="3">
    <source>
        <dbReference type="Google" id="ProtNLM"/>
    </source>
</evidence>
<dbReference type="SUPFAM" id="SSF51316">
    <property type="entry name" value="Mss4-like"/>
    <property type="match status" value="1"/>
</dbReference>
<accession>A0A7X0FA49</accession>